<evidence type="ECO:0000256" key="8">
    <source>
        <dbReference type="SAM" id="Phobius"/>
    </source>
</evidence>
<keyword evidence="5 10" id="KW-0378">Hydrolase</keyword>
<feature type="transmembrane region" description="Helical" evidence="8">
    <location>
        <begin position="73"/>
        <end position="91"/>
    </location>
</feature>
<feature type="transmembrane region" description="Helical" evidence="8">
    <location>
        <begin position="20"/>
        <end position="42"/>
    </location>
</feature>
<dbReference type="SUPFAM" id="SSF144091">
    <property type="entry name" value="Rhomboid-like"/>
    <property type="match status" value="1"/>
</dbReference>
<dbReference type="GO" id="GO:0004252">
    <property type="term" value="F:serine-type endopeptidase activity"/>
    <property type="evidence" value="ECO:0007669"/>
    <property type="project" value="InterPro"/>
</dbReference>
<feature type="transmembrane region" description="Helical" evidence="8">
    <location>
        <begin position="122"/>
        <end position="143"/>
    </location>
</feature>
<dbReference type="RefSeq" id="WP_208673280.1">
    <property type="nucleotide sequence ID" value="NZ_CP030139.2"/>
</dbReference>
<name>A0AAN1QP47_SYNEL</name>
<dbReference type="Pfam" id="PF01694">
    <property type="entry name" value="Rhomboid"/>
    <property type="match status" value="1"/>
</dbReference>
<feature type="domain" description="Peptidase S54 rhomboid" evidence="9">
    <location>
        <begin position="60"/>
        <end position="194"/>
    </location>
</feature>
<keyword evidence="7 8" id="KW-0472">Membrane</keyword>
<dbReference type="Gene3D" id="1.20.1540.10">
    <property type="entry name" value="Rhomboid-like"/>
    <property type="match status" value="1"/>
</dbReference>
<dbReference type="GO" id="GO:0006508">
    <property type="term" value="P:proteolysis"/>
    <property type="evidence" value="ECO:0007669"/>
    <property type="project" value="UniProtKB-KW"/>
</dbReference>
<reference evidence="10 11" key="1">
    <citation type="journal article" date="2018" name="Sci. Rep.">
        <title>Genome Features and Biochemical Characteristics of a Robust, Fast Growing and Naturally Transformable Cyanobacterium Synechococcus elongatus PCC 11801 Isolated from India.</title>
        <authorList>
            <person name="Jaiswal D."/>
            <person name="Sengupta A."/>
            <person name="Sohoni S."/>
            <person name="Sengupta S."/>
            <person name="Phadnavis A.G."/>
            <person name="Pakrasi H.B."/>
            <person name="Wangikar P.P."/>
        </authorList>
    </citation>
    <scope>NUCLEOTIDE SEQUENCE [LARGE SCALE GENOMIC DNA]</scope>
    <source>
        <strain evidence="10 11">PCC 11801</strain>
    </source>
</reference>
<evidence type="ECO:0000313" key="10">
    <source>
        <dbReference type="EMBL" id="AZB72937.1"/>
    </source>
</evidence>
<comment type="subcellular location">
    <subcellularLocation>
        <location evidence="1">Membrane</location>
        <topology evidence="1">Multi-pass membrane protein</topology>
    </subcellularLocation>
</comment>
<protein>
    <submittedName>
        <fullName evidence="10">Rhomboid family intramembrane serine protease</fullName>
        <ecNumber evidence="10">3.4.21.105</ecNumber>
    </submittedName>
</protein>
<accession>A0AAN1QP47</accession>
<evidence type="ECO:0000256" key="4">
    <source>
        <dbReference type="ARBA" id="ARBA00022692"/>
    </source>
</evidence>
<dbReference type="Proteomes" id="UP000267249">
    <property type="component" value="Chromosome"/>
</dbReference>
<dbReference type="GO" id="GO:0016020">
    <property type="term" value="C:membrane"/>
    <property type="evidence" value="ECO:0007669"/>
    <property type="project" value="UniProtKB-SubCell"/>
</dbReference>
<gene>
    <name evidence="10" type="ORF">DOP62_09585</name>
</gene>
<dbReference type="EMBL" id="CP030139">
    <property type="protein sequence ID" value="AZB72937.1"/>
    <property type="molecule type" value="Genomic_DNA"/>
</dbReference>
<keyword evidence="6 8" id="KW-1133">Transmembrane helix</keyword>
<evidence type="ECO:0000256" key="1">
    <source>
        <dbReference type="ARBA" id="ARBA00004141"/>
    </source>
</evidence>
<evidence type="ECO:0000256" key="7">
    <source>
        <dbReference type="ARBA" id="ARBA00023136"/>
    </source>
</evidence>
<comment type="similarity">
    <text evidence="2">Belongs to the peptidase S54 family.</text>
</comment>
<dbReference type="PANTHER" id="PTHR43066">
    <property type="entry name" value="RHOMBOID-RELATED PROTEIN"/>
    <property type="match status" value="1"/>
</dbReference>
<dbReference type="InterPro" id="IPR035952">
    <property type="entry name" value="Rhomboid-like_sf"/>
</dbReference>
<organism evidence="10 11">
    <name type="scientific">Synechococcus elongatus PCC 11801</name>
    <dbReference type="NCBI Taxonomy" id="2219813"/>
    <lineage>
        <taxon>Bacteria</taxon>
        <taxon>Bacillati</taxon>
        <taxon>Cyanobacteriota</taxon>
        <taxon>Cyanophyceae</taxon>
        <taxon>Synechococcales</taxon>
        <taxon>Synechococcaceae</taxon>
        <taxon>Synechococcus</taxon>
    </lineage>
</organism>
<evidence type="ECO:0000259" key="9">
    <source>
        <dbReference type="Pfam" id="PF01694"/>
    </source>
</evidence>
<sequence length="208" mass="22591">MTAPLDPQPPKSAALERWGTGVQSLLILLGTMWAIALINGLLFSNRLIFYGIHPRTISGLWGILFAPFLHLNLAHLVANTVPFVVLGGLILLRSVRDFWVTTIVTILVSGLGVWLFGATRSVHVGASGLVFGFFGFLLSRSLFDRSLSTLIFAVVAFFLYGSLIWGVLPLQDGVSWEGHLFGFVGGAIAAKLLAKPAEPSARDDWSDW</sequence>
<keyword evidence="4 8" id="KW-0812">Transmembrane</keyword>
<evidence type="ECO:0000256" key="6">
    <source>
        <dbReference type="ARBA" id="ARBA00022989"/>
    </source>
</evidence>
<dbReference type="AlphaFoldDB" id="A0AAN1QP47"/>
<evidence type="ECO:0000256" key="5">
    <source>
        <dbReference type="ARBA" id="ARBA00022801"/>
    </source>
</evidence>
<proteinExistence type="inferred from homology"/>
<dbReference type="EC" id="3.4.21.105" evidence="10"/>
<evidence type="ECO:0000313" key="11">
    <source>
        <dbReference type="Proteomes" id="UP000267249"/>
    </source>
</evidence>
<feature type="transmembrane region" description="Helical" evidence="8">
    <location>
        <begin position="98"/>
        <end position="116"/>
    </location>
</feature>
<feature type="transmembrane region" description="Helical" evidence="8">
    <location>
        <begin position="150"/>
        <end position="168"/>
    </location>
</feature>
<feature type="transmembrane region" description="Helical" evidence="8">
    <location>
        <begin position="47"/>
        <end position="67"/>
    </location>
</feature>
<evidence type="ECO:0000256" key="2">
    <source>
        <dbReference type="ARBA" id="ARBA00009045"/>
    </source>
</evidence>
<evidence type="ECO:0000256" key="3">
    <source>
        <dbReference type="ARBA" id="ARBA00022670"/>
    </source>
</evidence>
<dbReference type="PANTHER" id="PTHR43066:SF1">
    <property type="entry name" value="RHOMBOID PROTEIN 2"/>
    <property type="match status" value="1"/>
</dbReference>
<keyword evidence="3 10" id="KW-0645">Protease</keyword>
<dbReference type="InterPro" id="IPR022764">
    <property type="entry name" value="Peptidase_S54_rhomboid_dom"/>
</dbReference>